<dbReference type="GO" id="GO:0016717">
    <property type="term" value="F:oxidoreductase activity, acting on paired donors, with oxidation of a pair of donors resulting in the reduction of molecular oxygen to two molecules of water"/>
    <property type="evidence" value="ECO:0007669"/>
    <property type="project" value="InterPro"/>
</dbReference>
<name>A0A7S1TEW7_9RHOD</name>
<organism evidence="15">
    <name type="scientific">Compsopogon caeruleus</name>
    <dbReference type="NCBI Taxonomy" id="31354"/>
    <lineage>
        <taxon>Eukaryota</taxon>
        <taxon>Rhodophyta</taxon>
        <taxon>Compsopogonophyceae</taxon>
        <taxon>Compsopogonales</taxon>
        <taxon>Compsopogonaceae</taxon>
        <taxon>Compsopogon</taxon>
    </lineage>
</organism>
<keyword evidence="3 12" id="KW-0444">Lipid biosynthesis</keyword>
<comment type="domain">
    <text evidence="12">The histidine box domains are involved in binding the catalytic metal ions.</text>
</comment>
<keyword evidence="9" id="KW-0443">Lipid metabolism</keyword>
<keyword evidence="4 12" id="KW-0812">Transmembrane</keyword>
<dbReference type="PANTHER" id="PTHR11351:SF31">
    <property type="entry name" value="DESATURASE 1, ISOFORM A-RELATED"/>
    <property type="match status" value="1"/>
</dbReference>
<reference evidence="15" key="1">
    <citation type="submission" date="2021-01" db="EMBL/GenBank/DDBJ databases">
        <authorList>
            <person name="Corre E."/>
            <person name="Pelletier E."/>
            <person name="Niang G."/>
            <person name="Scheremetjew M."/>
            <person name="Finn R."/>
            <person name="Kale V."/>
            <person name="Holt S."/>
            <person name="Cochrane G."/>
            <person name="Meng A."/>
            <person name="Brown T."/>
            <person name="Cohen L."/>
        </authorList>
    </citation>
    <scope>NUCLEOTIDE SEQUENCE</scope>
    <source>
        <strain evidence="15">SAG 36.94</strain>
    </source>
</reference>
<evidence type="ECO:0000256" key="10">
    <source>
        <dbReference type="ARBA" id="ARBA00023136"/>
    </source>
</evidence>
<evidence type="ECO:0000256" key="3">
    <source>
        <dbReference type="ARBA" id="ARBA00022516"/>
    </source>
</evidence>
<evidence type="ECO:0000256" key="5">
    <source>
        <dbReference type="ARBA" id="ARBA00022832"/>
    </source>
</evidence>
<comment type="similarity">
    <text evidence="2 12">Belongs to the fatty acid desaturase type 1 family.</text>
</comment>
<evidence type="ECO:0000256" key="7">
    <source>
        <dbReference type="ARBA" id="ARBA00023002"/>
    </source>
</evidence>
<gene>
    <name evidence="15" type="ORF">CCAE0312_LOCUS6295</name>
</gene>
<evidence type="ECO:0000256" key="6">
    <source>
        <dbReference type="ARBA" id="ARBA00022989"/>
    </source>
</evidence>
<evidence type="ECO:0000256" key="1">
    <source>
        <dbReference type="ARBA" id="ARBA00004141"/>
    </source>
</evidence>
<feature type="transmembrane region" description="Helical" evidence="13">
    <location>
        <begin position="71"/>
        <end position="92"/>
    </location>
</feature>
<keyword evidence="5" id="KW-0276">Fatty acid metabolism</keyword>
<dbReference type="InterPro" id="IPR015876">
    <property type="entry name" value="Acyl-CoA_DS"/>
</dbReference>
<evidence type="ECO:0000256" key="8">
    <source>
        <dbReference type="ARBA" id="ARBA00023004"/>
    </source>
</evidence>
<evidence type="ECO:0000256" key="12">
    <source>
        <dbReference type="RuleBase" id="RU000581"/>
    </source>
</evidence>
<dbReference type="InterPro" id="IPR005804">
    <property type="entry name" value="FA_desaturase_dom"/>
</dbReference>
<keyword evidence="11 12" id="KW-0275">Fatty acid biosynthesis</keyword>
<keyword evidence="6 13" id="KW-1133">Transmembrane helix</keyword>
<dbReference type="Pfam" id="PF00487">
    <property type="entry name" value="FA_desaturase"/>
    <property type="match status" value="1"/>
</dbReference>
<dbReference type="GO" id="GO:0042761">
    <property type="term" value="P:very long-chain fatty acid biosynthetic process"/>
    <property type="evidence" value="ECO:0007669"/>
    <property type="project" value="TreeGrafter"/>
</dbReference>
<comment type="subcellular location">
    <subcellularLocation>
        <location evidence="1">Membrane</location>
        <topology evidence="1">Multi-pass membrane protein</topology>
    </subcellularLocation>
</comment>
<proteinExistence type="inferred from homology"/>
<feature type="transmembrane region" description="Helical" evidence="13">
    <location>
        <begin position="41"/>
        <end position="59"/>
    </location>
</feature>
<keyword evidence="7 12" id="KW-0560">Oxidoreductase</keyword>
<feature type="transmembrane region" description="Helical" evidence="13">
    <location>
        <begin position="173"/>
        <end position="193"/>
    </location>
</feature>
<feature type="domain" description="Fatty acid desaturase" evidence="14">
    <location>
        <begin position="173"/>
        <end position="382"/>
    </location>
</feature>
<evidence type="ECO:0000256" key="9">
    <source>
        <dbReference type="ARBA" id="ARBA00023098"/>
    </source>
</evidence>
<sequence>MGGDGIRAVAGGFGVEDKGERTLQEEEIMAGGGRKAMIKKVAVAGAGVGVGIVGLNRLLQATPLHPQARVAVNLLVVAVALVSWWQTTITAASAKRDSDKSDGLREIWKPAVARVERKPVQLPFADHRFWNFIVFPKTYFLRKFASRDVVVFSVFVFMHTACLLAPFTFTWRALALCLGLHIITGMVGITFSFHRQLTHRSFSTPKWLEYLCAWIGCLALQGDPIEWCSAHRHHHVQCDTEEDPHSPFDGFFWSHMGWMWNERETGILQDTSNVPDLWRQPFYRFLRSTYPIHPTILAVALYLMGGLPFLIWGVAVRTVLLWHVTWLVNSASHVWGFQTWKTGDLSMNNWWVGLLAFGEGWHNNHHAFEDSARHGLEWWQIDVTWYLIRVLKLLGLADNVRLPSQKKMDKLRLAQ</sequence>
<protein>
    <recommendedName>
        <fullName evidence="14">Fatty acid desaturase domain-containing protein</fullName>
    </recommendedName>
</protein>
<evidence type="ECO:0000256" key="13">
    <source>
        <dbReference type="SAM" id="Phobius"/>
    </source>
</evidence>
<dbReference type="CDD" id="cd03505">
    <property type="entry name" value="Delta9-FADS-like"/>
    <property type="match status" value="1"/>
</dbReference>
<dbReference type="EMBL" id="HBGH01011342">
    <property type="protein sequence ID" value="CAD9234207.1"/>
    <property type="molecule type" value="Transcribed_RNA"/>
</dbReference>
<evidence type="ECO:0000256" key="2">
    <source>
        <dbReference type="ARBA" id="ARBA00009295"/>
    </source>
</evidence>
<comment type="cofactor">
    <cofactor evidence="12">
        <name>Fe(2+)</name>
        <dbReference type="ChEBI" id="CHEBI:29033"/>
    </cofactor>
</comment>
<dbReference type="PANTHER" id="PTHR11351">
    <property type="entry name" value="ACYL-COA DESATURASE"/>
    <property type="match status" value="1"/>
</dbReference>
<evidence type="ECO:0000256" key="4">
    <source>
        <dbReference type="ARBA" id="ARBA00022692"/>
    </source>
</evidence>
<keyword evidence="10 13" id="KW-0472">Membrane</keyword>
<dbReference type="PRINTS" id="PR00075">
    <property type="entry name" value="FACDDSATRASE"/>
</dbReference>
<dbReference type="GO" id="GO:0005789">
    <property type="term" value="C:endoplasmic reticulum membrane"/>
    <property type="evidence" value="ECO:0007669"/>
    <property type="project" value="TreeGrafter"/>
</dbReference>
<evidence type="ECO:0000259" key="14">
    <source>
        <dbReference type="Pfam" id="PF00487"/>
    </source>
</evidence>
<evidence type="ECO:0000256" key="11">
    <source>
        <dbReference type="ARBA" id="ARBA00023160"/>
    </source>
</evidence>
<feature type="transmembrane region" description="Helical" evidence="13">
    <location>
        <begin position="149"/>
        <end position="167"/>
    </location>
</feature>
<evidence type="ECO:0000313" key="15">
    <source>
        <dbReference type="EMBL" id="CAD9234207.1"/>
    </source>
</evidence>
<dbReference type="AlphaFoldDB" id="A0A7S1TEW7"/>
<feature type="transmembrane region" description="Helical" evidence="13">
    <location>
        <begin position="294"/>
        <end position="314"/>
    </location>
</feature>
<accession>A0A7S1TEW7</accession>
<keyword evidence="8" id="KW-0408">Iron</keyword>